<proteinExistence type="predicted"/>
<dbReference type="PANTHER" id="PTHR19422">
    <property type="entry name" value="GAG RETROVIRAL POLYPROTEIN"/>
    <property type="match status" value="1"/>
</dbReference>
<feature type="domain" description="Peptidase A2" evidence="4">
    <location>
        <begin position="142"/>
        <end position="156"/>
    </location>
</feature>
<keyword evidence="3" id="KW-0378">Hydrolase</keyword>
<dbReference type="Gene3D" id="2.70.40.10">
    <property type="match status" value="1"/>
</dbReference>
<dbReference type="AlphaFoldDB" id="A0A7L3HXA9"/>
<keyword evidence="1" id="KW-0645">Protease</keyword>
<dbReference type="InterPro" id="IPR051592">
    <property type="entry name" value="HERV-K_Pro_peptidase_A2"/>
</dbReference>
<dbReference type="SUPFAM" id="SSF50630">
    <property type="entry name" value="Acid proteases"/>
    <property type="match status" value="1"/>
</dbReference>
<dbReference type="InterPro" id="IPR001995">
    <property type="entry name" value="Peptidase_A2_cat"/>
</dbReference>
<dbReference type="InterPro" id="IPR036157">
    <property type="entry name" value="dUTPase-like_sf"/>
</dbReference>
<evidence type="ECO:0000313" key="6">
    <source>
        <dbReference type="Proteomes" id="UP000570592"/>
    </source>
</evidence>
<dbReference type="Proteomes" id="UP000570592">
    <property type="component" value="Unassembled WGS sequence"/>
</dbReference>
<dbReference type="InterPro" id="IPR029054">
    <property type="entry name" value="dUTPase-like"/>
</dbReference>
<dbReference type="InterPro" id="IPR021109">
    <property type="entry name" value="Peptidase_aspartic_dom_sf"/>
</dbReference>
<comment type="caution">
    <text evidence="5">The sequence shown here is derived from an EMBL/GenBank/DDBJ whole genome shotgun (WGS) entry which is preliminary data.</text>
</comment>
<dbReference type="Pfam" id="PF00692">
    <property type="entry name" value="dUTPase"/>
    <property type="match status" value="1"/>
</dbReference>
<dbReference type="GO" id="GO:0006508">
    <property type="term" value="P:proteolysis"/>
    <property type="evidence" value="ECO:0007669"/>
    <property type="project" value="UniProtKB-KW"/>
</dbReference>
<evidence type="ECO:0000313" key="5">
    <source>
        <dbReference type="EMBL" id="NXU08090.1"/>
    </source>
</evidence>
<evidence type="ECO:0000256" key="3">
    <source>
        <dbReference type="ARBA" id="ARBA00022801"/>
    </source>
</evidence>
<dbReference type="InterPro" id="IPR001969">
    <property type="entry name" value="Aspartic_peptidase_AS"/>
</dbReference>
<dbReference type="Gene3D" id="2.40.70.10">
    <property type="entry name" value="Acid Proteases"/>
    <property type="match status" value="1"/>
</dbReference>
<reference evidence="5 6" key="1">
    <citation type="submission" date="2019-09" db="EMBL/GenBank/DDBJ databases">
        <title>Bird 10,000 Genomes (B10K) Project - Family phase.</title>
        <authorList>
            <person name="Zhang G."/>
        </authorList>
    </citation>
    <scope>NUCLEOTIDE SEQUENCE [LARGE SCALE GENOMIC DNA]</scope>
    <source>
        <strain evidence="5">B10K-DU-029-51</strain>
    </source>
</reference>
<dbReference type="PROSITE" id="PS50175">
    <property type="entry name" value="ASP_PROT_RETROV"/>
    <property type="match status" value="1"/>
</dbReference>
<dbReference type="PANTHER" id="PTHR19422:SF123">
    <property type="entry name" value="RT1 CLASS I, LOCUS CE15"/>
    <property type="match status" value="1"/>
</dbReference>
<dbReference type="CDD" id="cd07557">
    <property type="entry name" value="trimeric_dUTPase"/>
    <property type="match status" value="1"/>
</dbReference>
<protein>
    <submittedName>
        <fullName evidence="5">POK9 protein</fullName>
    </submittedName>
</protein>
<accession>A0A7L3HXA9</accession>
<evidence type="ECO:0000259" key="4">
    <source>
        <dbReference type="PROSITE" id="PS50175"/>
    </source>
</evidence>
<dbReference type="InterPro" id="IPR033704">
    <property type="entry name" value="dUTPase_trimeric"/>
</dbReference>
<sequence>AGSASVDLATSTTVTLLDSTVHLLPTGTFGPLGGDHSALLLGRSSVTLSGLFALPRVIDSDFKGEIQIIAGTPFPPCTVPQGASIAQLLFFATTAAPSPGPFRGEAGFGSTGVPQIWWTQQISEKRPTCQCMLLYQGQRVVLMGIVDTGADVTVIS</sequence>
<dbReference type="PROSITE" id="PS00141">
    <property type="entry name" value="ASP_PROTEASE"/>
    <property type="match status" value="1"/>
</dbReference>
<gene>
    <name evidence="5" type="primary">Ervk9_0</name>
    <name evidence="5" type="ORF">PARPUN_R09508</name>
</gene>
<evidence type="ECO:0000256" key="2">
    <source>
        <dbReference type="ARBA" id="ARBA00022750"/>
    </source>
</evidence>
<dbReference type="GO" id="GO:0004190">
    <property type="term" value="F:aspartic-type endopeptidase activity"/>
    <property type="evidence" value="ECO:0007669"/>
    <property type="project" value="UniProtKB-KW"/>
</dbReference>
<feature type="non-terminal residue" evidence="5">
    <location>
        <position position="156"/>
    </location>
</feature>
<evidence type="ECO:0000256" key="1">
    <source>
        <dbReference type="ARBA" id="ARBA00022670"/>
    </source>
</evidence>
<keyword evidence="6" id="KW-1185">Reference proteome</keyword>
<dbReference type="EMBL" id="VZTX01000386">
    <property type="protein sequence ID" value="NXU08090.1"/>
    <property type="molecule type" value="Genomic_DNA"/>
</dbReference>
<dbReference type="SUPFAM" id="SSF51283">
    <property type="entry name" value="dUTPase-like"/>
    <property type="match status" value="1"/>
</dbReference>
<feature type="non-terminal residue" evidence="5">
    <location>
        <position position="1"/>
    </location>
</feature>
<name>A0A7L3HXA9_9PASS</name>
<keyword evidence="2" id="KW-0064">Aspartyl protease</keyword>
<organism evidence="5 6">
    <name type="scientific">Pardalotus punctatus</name>
    <name type="common">spotted pardalote</name>
    <dbReference type="NCBI Taxonomy" id="254575"/>
    <lineage>
        <taxon>Eukaryota</taxon>
        <taxon>Metazoa</taxon>
        <taxon>Chordata</taxon>
        <taxon>Craniata</taxon>
        <taxon>Vertebrata</taxon>
        <taxon>Euteleostomi</taxon>
        <taxon>Archelosauria</taxon>
        <taxon>Archosauria</taxon>
        <taxon>Dinosauria</taxon>
        <taxon>Saurischia</taxon>
        <taxon>Theropoda</taxon>
        <taxon>Coelurosauria</taxon>
        <taxon>Aves</taxon>
        <taxon>Neognathae</taxon>
        <taxon>Neoaves</taxon>
        <taxon>Telluraves</taxon>
        <taxon>Australaves</taxon>
        <taxon>Passeriformes</taxon>
        <taxon>Meliphagoidea</taxon>
        <taxon>Pardalotidae</taxon>
        <taxon>Pardalotus</taxon>
    </lineage>
</organism>